<evidence type="ECO:0000313" key="1">
    <source>
        <dbReference type="EMBL" id="SON48198.1"/>
    </source>
</evidence>
<name>A0A2N8Z8E4_9VIBR</name>
<proteinExistence type="predicted"/>
<evidence type="ECO:0000313" key="2">
    <source>
        <dbReference type="Proteomes" id="UP000235828"/>
    </source>
</evidence>
<dbReference type="KEGG" id="vta:A0219"/>
<organism evidence="1 2">
    <name type="scientific">Vibrio tapetis subsp. tapetis</name>
    <dbReference type="NCBI Taxonomy" id="1671868"/>
    <lineage>
        <taxon>Bacteria</taxon>
        <taxon>Pseudomonadati</taxon>
        <taxon>Pseudomonadota</taxon>
        <taxon>Gammaproteobacteria</taxon>
        <taxon>Vibrionales</taxon>
        <taxon>Vibrionaceae</taxon>
        <taxon>Vibrio</taxon>
    </lineage>
</organism>
<reference evidence="1 2" key="1">
    <citation type="submission" date="2017-10" db="EMBL/GenBank/DDBJ databases">
        <authorList>
            <person name="Banno H."/>
            <person name="Chua N.-H."/>
        </authorList>
    </citation>
    <scope>NUCLEOTIDE SEQUENCE [LARGE SCALE GENOMIC DNA]</scope>
    <source>
        <strain evidence="1">Vibrio tapetis CECT4600</strain>
    </source>
</reference>
<protein>
    <submittedName>
        <fullName evidence="1">Uncharacterized protein</fullName>
    </submittedName>
</protein>
<dbReference type="AlphaFoldDB" id="A0A2N8Z8E4"/>
<sequence length="41" mass="4750">MRRIARSVTKGEKGKLMEVGLGVNYSFRRSKNKKARHKPSF</sequence>
<keyword evidence="2" id="KW-1185">Reference proteome</keyword>
<accession>A0A2N8Z8E4</accession>
<dbReference type="Proteomes" id="UP000235828">
    <property type="component" value="Chromosome A"/>
</dbReference>
<dbReference type="EMBL" id="LT960611">
    <property type="protein sequence ID" value="SON48198.1"/>
    <property type="molecule type" value="Genomic_DNA"/>
</dbReference>
<gene>
    <name evidence="1" type="ORF">VTAP4600_A0219</name>
</gene>